<dbReference type="SUPFAM" id="SSF51120">
    <property type="entry name" value="beta-Roll"/>
    <property type="match status" value="2"/>
</dbReference>
<dbReference type="EMBL" id="JAOVQN010000028">
    <property type="protein sequence ID" value="MCU9840104.1"/>
    <property type="molecule type" value="Genomic_DNA"/>
</dbReference>
<gene>
    <name evidence="2" type="ORF">OEZ49_20265</name>
</gene>
<dbReference type="Gene3D" id="2.150.10.10">
    <property type="entry name" value="Serralysin-like metalloprotease, C-terminal"/>
    <property type="match status" value="3"/>
</dbReference>
<dbReference type="PANTHER" id="PTHR10900:SF77">
    <property type="entry name" value="FI19380P1"/>
    <property type="match status" value="1"/>
</dbReference>
<feature type="domain" description="FAS1" evidence="1">
    <location>
        <begin position="173"/>
        <end position="326"/>
    </location>
</feature>
<evidence type="ECO:0000313" key="3">
    <source>
        <dbReference type="Proteomes" id="UP001321014"/>
    </source>
</evidence>
<comment type="caution">
    <text evidence="2">The sequence shown here is derived from an EMBL/GenBank/DDBJ whole genome shotgun (WGS) entry which is preliminary data.</text>
</comment>
<dbReference type="InterPro" id="IPR001343">
    <property type="entry name" value="Hemolysn_Ca-bd"/>
</dbReference>
<dbReference type="InterPro" id="IPR000782">
    <property type="entry name" value="FAS1_domain"/>
</dbReference>
<dbReference type="SMART" id="SM00554">
    <property type="entry name" value="FAS1"/>
    <property type="match status" value="2"/>
</dbReference>
<reference evidence="2 3" key="1">
    <citation type="submission" date="2022-10" db="EMBL/GenBank/DDBJ databases">
        <title>Ruegeria sp. nov., isolated from ocean surface water.</title>
        <authorList>
            <person name="He W."/>
            <person name="Wang L."/>
            <person name="Zhang D.-F."/>
        </authorList>
    </citation>
    <scope>NUCLEOTIDE SEQUENCE [LARGE SCALE GENOMIC DNA]</scope>
    <source>
        <strain evidence="2 3">WL0004</strain>
    </source>
</reference>
<dbReference type="InterPro" id="IPR011049">
    <property type="entry name" value="Serralysin-like_metalloprot_C"/>
</dbReference>
<dbReference type="PRINTS" id="PR00313">
    <property type="entry name" value="CABNDNGRPT"/>
</dbReference>
<dbReference type="PROSITE" id="PS50213">
    <property type="entry name" value="FAS1"/>
    <property type="match status" value="2"/>
</dbReference>
<dbReference type="InterPro" id="IPR050904">
    <property type="entry name" value="Adhesion/Biosynth-related"/>
</dbReference>
<sequence length="602" mass="61113">MPTITEIAAGSAEFSVLVSTLSFVDTELPGSDLVATLNDASSDFTVFAPANSAFAQLATDLGYDGDANDTDAVTAFLTGAVPAETLRDVLLYHVAGESLTASEIGTAGEVTTLQGGIVTLDAPTLVDFEPDLIDASLVTTDVAADNGIVHIIDRVMLPMDLSGNDAPTITGIVEASGELDENGNDFDLLLAAVSAAGLGGALDDASADLTVFAPNDTAFLSLAQTLGFEGTDEAGALSFILRGLNLLSGGEPIELLTQVLTYHVAGESLQSSQVLAMDSIVTLQGGSITVDGTNLGDLDPELPDPSIIGLDIQAANGIVHLIDGVLLPADVLASDGNDDVDLLFGDDTNEVFNTGTDNDLIDAGGGNDVVRGGAGNDIVIGAAGNDRLLGETGNDLLRGGDGNDTLNGAEGADTIFGGDSDSDLGDWIYAGESSDLVDAGGGNDVVYGGGGADTISGGAGTDFLAGQDGDDVLAGNGLSDQIFGNAGNDFINGGFGFDRLNGGEGADRFYHLGISDHGTDWIQDYNADEGDVLVFGQSDASIDDFVIHMTHAGIVGGNPPGDEAIEEVFVDYNGQVIFALVDGAAQSSIIINIGGTEYDLLS</sequence>
<keyword evidence="3" id="KW-1185">Reference proteome</keyword>
<proteinExistence type="predicted"/>
<dbReference type="Pfam" id="PF02469">
    <property type="entry name" value="Fasciclin"/>
    <property type="match status" value="2"/>
</dbReference>
<name>A0ABT2WW27_9RHOB</name>
<accession>A0ABT2WW27</accession>
<protein>
    <submittedName>
        <fullName evidence="2">Fasciclin domain-containing protein</fullName>
    </submittedName>
</protein>
<dbReference type="InterPro" id="IPR036378">
    <property type="entry name" value="FAS1_dom_sf"/>
</dbReference>
<evidence type="ECO:0000313" key="2">
    <source>
        <dbReference type="EMBL" id="MCU9840104.1"/>
    </source>
</evidence>
<dbReference type="Gene3D" id="2.30.180.10">
    <property type="entry name" value="FAS1 domain"/>
    <property type="match status" value="2"/>
</dbReference>
<dbReference type="PROSITE" id="PS00330">
    <property type="entry name" value="HEMOLYSIN_CALCIUM"/>
    <property type="match status" value="1"/>
</dbReference>
<evidence type="ECO:0000259" key="1">
    <source>
        <dbReference type="PROSITE" id="PS50213"/>
    </source>
</evidence>
<dbReference type="RefSeq" id="WP_263389989.1">
    <property type="nucleotide sequence ID" value="NZ_JAOVQN010000028.1"/>
</dbReference>
<feature type="domain" description="FAS1" evidence="1">
    <location>
        <begin position="1"/>
        <end position="156"/>
    </location>
</feature>
<dbReference type="SUPFAM" id="SSF82153">
    <property type="entry name" value="FAS1 domain"/>
    <property type="match status" value="2"/>
</dbReference>
<dbReference type="Proteomes" id="UP001321014">
    <property type="component" value="Unassembled WGS sequence"/>
</dbReference>
<dbReference type="Pfam" id="PF00353">
    <property type="entry name" value="HemolysinCabind"/>
    <property type="match status" value="4"/>
</dbReference>
<dbReference type="PANTHER" id="PTHR10900">
    <property type="entry name" value="PERIOSTIN-RELATED"/>
    <property type="match status" value="1"/>
</dbReference>
<organism evidence="2 3">
    <name type="scientific">Ruegeria marisflavi</name>
    <dbReference type="NCBI Taxonomy" id="2984152"/>
    <lineage>
        <taxon>Bacteria</taxon>
        <taxon>Pseudomonadati</taxon>
        <taxon>Pseudomonadota</taxon>
        <taxon>Alphaproteobacteria</taxon>
        <taxon>Rhodobacterales</taxon>
        <taxon>Roseobacteraceae</taxon>
        <taxon>Ruegeria</taxon>
    </lineage>
</organism>
<dbReference type="InterPro" id="IPR018511">
    <property type="entry name" value="Hemolysin-typ_Ca-bd_CS"/>
</dbReference>